<proteinExistence type="predicted"/>
<evidence type="ECO:0000256" key="10">
    <source>
        <dbReference type="SAM" id="SignalP"/>
    </source>
</evidence>
<dbReference type="GO" id="GO:0009279">
    <property type="term" value="C:cell outer membrane"/>
    <property type="evidence" value="ECO:0007669"/>
    <property type="project" value="UniProtKB-SubCell"/>
</dbReference>
<dbReference type="GO" id="GO:0044718">
    <property type="term" value="P:siderophore transmembrane transport"/>
    <property type="evidence" value="ECO:0007669"/>
    <property type="project" value="TreeGrafter"/>
</dbReference>
<comment type="subcellular location">
    <subcellularLocation>
        <location evidence="1">Cell outer membrane</location>
        <topology evidence="1">Multi-pass membrane protein</topology>
    </subcellularLocation>
</comment>
<dbReference type="EMBL" id="SRXV01000001">
    <property type="protein sequence ID" value="TGY94872.1"/>
    <property type="molecule type" value="Genomic_DNA"/>
</dbReference>
<dbReference type="RefSeq" id="WP_135944069.1">
    <property type="nucleotide sequence ID" value="NZ_BMEI01000001.1"/>
</dbReference>
<dbReference type="PANTHER" id="PTHR30069">
    <property type="entry name" value="TONB-DEPENDENT OUTER MEMBRANE RECEPTOR"/>
    <property type="match status" value="1"/>
</dbReference>
<dbReference type="InterPro" id="IPR000531">
    <property type="entry name" value="Beta-barrel_TonB"/>
</dbReference>
<keyword evidence="4" id="KW-0812">Transmembrane</keyword>
<sequence length="705" mass="79369">MTRFTAPIGICLLFSASALAQEEQIGEDSVSAASAVPAVTTSEAIVQYRRSFFDQFTPVTAADMVTRLPGFSLSGGDTDRRGLADAFGNLLINGRRPSDKSQELHDILDRIPAGDVERIELVREAVAEFDMRGHGQLANVILRAGAGRSINWSARALYQTRSHRVVPHGEIFLTDRFGEVEVTVGLEGYWNGPEFRQDKTVFNGQGERLRFEDGIDQRRYYEYTPTASIATPVGADGRVRLDLRGEFSNWRRNFTTRVRSGLNPEEVIGLELFTTKELEREGSATLAYSHRLSDAVELQSTAFVRESAWDVGPERYEIYDAGGLKGADLLLLDGASGERALRQQISWTANANHSFDAALEGAFNFRETALDLFFDDGMSVSPVELPVSDTRVEEVRGEASLNHVWSMGTAYSLESGLRYEVSEISQSGDAVQERQFRFLKPSMAFIWTPDGVTRWRLAGLRDVDQLEFSKFASSVNLTDDVAVLGNPDYRPENTWTLEAEWERRFGDDATVSVVVGRDWVQDLDDYIPVVTPRGVFDAPGNIGDGIRNRVTLDWSSNLALFGMSNAVLDGFVEWYDTHVDDPLTGEDRPFSDTAEWELSFDFRQTFPEAQWAWGWDYYWLSDRSIYRARELREEVFTKGDLDVYVETSRFRGLTARLGADFIIEDPSQRERIIYARSRSAGPVALIERRDFTEGARVYIQLRGTL</sequence>
<evidence type="ECO:0000313" key="13">
    <source>
        <dbReference type="Proteomes" id="UP000305451"/>
    </source>
</evidence>
<dbReference type="Gene3D" id="2.40.170.20">
    <property type="entry name" value="TonB-dependent receptor, beta-barrel domain"/>
    <property type="match status" value="1"/>
</dbReference>
<comment type="caution">
    <text evidence="12">The sequence shown here is derived from an EMBL/GenBank/DDBJ whole genome shotgun (WGS) entry which is preliminary data.</text>
</comment>
<dbReference type="GO" id="GO:0015344">
    <property type="term" value="F:siderophore uptake transmembrane transporter activity"/>
    <property type="evidence" value="ECO:0007669"/>
    <property type="project" value="TreeGrafter"/>
</dbReference>
<dbReference type="PANTHER" id="PTHR30069:SF29">
    <property type="entry name" value="HEMOGLOBIN AND HEMOGLOBIN-HAPTOGLOBIN-BINDING PROTEIN 1-RELATED"/>
    <property type="match status" value="1"/>
</dbReference>
<organism evidence="12 13">
    <name type="scientific">Marinicauda pacifica</name>
    <dbReference type="NCBI Taxonomy" id="1133559"/>
    <lineage>
        <taxon>Bacteria</taxon>
        <taxon>Pseudomonadati</taxon>
        <taxon>Pseudomonadota</taxon>
        <taxon>Alphaproteobacteria</taxon>
        <taxon>Maricaulales</taxon>
        <taxon>Maricaulaceae</taxon>
        <taxon>Marinicauda</taxon>
    </lineage>
</organism>
<evidence type="ECO:0000256" key="4">
    <source>
        <dbReference type="ARBA" id="ARBA00022692"/>
    </source>
</evidence>
<gene>
    <name evidence="12" type="ORF">E5162_06320</name>
</gene>
<accession>A0A4S2HGZ2</accession>
<dbReference type="Proteomes" id="UP000305451">
    <property type="component" value="Unassembled WGS sequence"/>
</dbReference>
<evidence type="ECO:0000256" key="6">
    <source>
        <dbReference type="ARBA" id="ARBA00023077"/>
    </source>
</evidence>
<keyword evidence="3" id="KW-1134">Transmembrane beta strand</keyword>
<evidence type="ECO:0000259" key="11">
    <source>
        <dbReference type="Pfam" id="PF00593"/>
    </source>
</evidence>
<dbReference type="AlphaFoldDB" id="A0A4S2HGZ2"/>
<feature type="chain" id="PRO_5020460328" description="TonB-dependent receptor-like beta-barrel domain-containing protein" evidence="10">
    <location>
        <begin position="21"/>
        <end position="705"/>
    </location>
</feature>
<dbReference type="OrthoDB" id="7622322at2"/>
<keyword evidence="5 10" id="KW-0732">Signal</keyword>
<keyword evidence="6" id="KW-0798">TonB box</keyword>
<evidence type="ECO:0000256" key="8">
    <source>
        <dbReference type="ARBA" id="ARBA00023170"/>
    </source>
</evidence>
<evidence type="ECO:0000256" key="2">
    <source>
        <dbReference type="ARBA" id="ARBA00022448"/>
    </source>
</evidence>
<evidence type="ECO:0000256" key="5">
    <source>
        <dbReference type="ARBA" id="ARBA00022729"/>
    </source>
</evidence>
<keyword evidence="8" id="KW-0675">Receptor</keyword>
<evidence type="ECO:0000313" key="12">
    <source>
        <dbReference type="EMBL" id="TGY94872.1"/>
    </source>
</evidence>
<keyword evidence="13" id="KW-1185">Reference proteome</keyword>
<keyword evidence="2" id="KW-0813">Transport</keyword>
<evidence type="ECO:0000256" key="1">
    <source>
        <dbReference type="ARBA" id="ARBA00004571"/>
    </source>
</evidence>
<dbReference type="Pfam" id="PF00593">
    <property type="entry name" value="TonB_dep_Rec_b-barrel"/>
    <property type="match status" value="1"/>
</dbReference>
<evidence type="ECO:0000256" key="3">
    <source>
        <dbReference type="ARBA" id="ARBA00022452"/>
    </source>
</evidence>
<reference evidence="12 13" key="1">
    <citation type="journal article" date="2013" name="Int. J. Syst. Evol. Microbiol.">
        <title>Marinicauda pacifica gen. nov., sp. nov., a prosthecate alphaproteobacterium of the family Hyphomonadaceae isolated from deep seawater.</title>
        <authorList>
            <person name="Zhang X.Y."/>
            <person name="Li G.W."/>
            <person name="Wang C.S."/>
            <person name="Zhang Y.J."/>
            <person name="Xu X.W."/>
            <person name="Li H."/>
            <person name="Liu A."/>
            <person name="Liu C."/>
            <person name="Xie B.B."/>
            <person name="Qin Q.L."/>
            <person name="Xu Z."/>
            <person name="Chen X.L."/>
            <person name="Zhou B.C."/>
            <person name="Zhang Y.Z."/>
        </authorList>
    </citation>
    <scope>NUCLEOTIDE SEQUENCE [LARGE SCALE GENOMIC DNA]</scope>
    <source>
        <strain evidence="12 13">P-1 km-3</strain>
    </source>
</reference>
<evidence type="ECO:0000256" key="9">
    <source>
        <dbReference type="ARBA" id="ARBA00023237"/>
    </source>
</evidence>
<feature type="signal peptide" evidence="10">
    <location>
        <begin position="1"/>
        <end position="20"/>
    </location>
</feature>
<dbReference type="SUPFAM" id="SSF56935">
    <property type="entry name" value="Porins"/>
    <property type="match status" value="1"/>
</dbReference>
<keyword evidence="9" id="KW-0998">Cell outer membrane</keyword>
<dbReference type="InterPro" id="IPR039426">
    <property type="entry name" value="TonB-dep_rcpt-like"/>
</dbReference>
<name>A0A4S2HGZ2_9PROT</name>
<evidence type="ECO:0000256" key="7">
    <source>
        <dbReference type="ARBA" id="ARBA00023136"/>
    </source>
</evidence>
<dbReference type="InterPro" id="IPR036942">
    <property type="entry name" value="Beta-barrel_TonB_sf"/>
</dbReference>
<feature type="domain" description="TonB-dependent receptor-like beta-barrel" evidence="11">
    <location>
        <begin position="238"/>
        <end position="625"/>
    </location>
</feature>
<keyword evidence="7" id="KW-0472">Membrane</keyword>
<protein>
    <recommendedName>
        <fullName evidence="11">TonB-dependent receptor-like beta-barrel domain-containing protein</fullName>
    </recommendedName>
</protein>